<dbReference type="GO" id="GO:0007168">
    <property type="term" value="P:receptor guanylyl cyclase signaling pathway"/>
    <property type="evidence" value="ECO:0007669"/>
    <property type="project" value="TreeGrafter"/>
</dbReference>
<dbReference type="WBParaSite" id="TASK_0000908601-mRNA-1">
    <property type="protein sequence ID" value="TASK_0000908601-mRNA-1"/>
    <property type="gene ID" value="TASK_0000908601"/>
</dbReference>
<evidence type="ECO:0000256" key="10">
    <source>
        <dbReference type="ARBA" id="ARBA00023180"/>
    </source>
</evidence>
<evidence type="ECO:0000256" key="2">
    <source>
        <dbReference type="ARBA" id="ARBA00012202"/>
    </source>
</evidence>
<dbReference type="GO" id="GO:0004383">
    <property type="term" value="F:guanylate cyclase activity"/>
    <property type="evidence" value="ECO:0007669"/>
    <property type="project" value="UniProtKB-EC"/>
</dbReference>
<evidence type="ECO:0000256" key="5">
    <source>
        <dbReference type="ARBA" id="ARBA00022741"/>
    </source>
</evidence>
<evidence type="ECO:0000313" key="15">
    <source>
        <dbReference type="WBParaSite" id="TASK_0000908601-mRNA-1"/>
    </source>
</evidence>
<dbReference type="CDD" id="cd07302">
    <property type="entry name" value="CHD"/>
    <property type="match status" value="1"/>
</dbReference>
<dbReference type="EC" id="4.6.1.2" evidence="2"/>
<dbReference type="AlphaFoldDB" id="A0A0R3WE58"/>
<dbReference type="SUPFAM" id="SSF55073">
    <property type="entry name" value="Nucleotide cyclase"/>
    <property type="match status" value="1"/>
</dbReference>
<keyword evidence="7" id="KW-0342">GTP-binding</keyword>
<dbReference type="InterPro" id="IPR001054">
    <property type="entry name" value="A/G_cyclase"/>
</dbReference>
<evidence type="ECO:0000256" key="7">
    <source>
        <dbReference type="ARBA" id="ARBA00023134"/>
    </source>
</evidence>
<comment type="subcellular location">
    <subcellularLocation>
        <location evidence="1">Membrane</location>
        <topology evidence="1">Single-pass type I membrane protein</topology>
    </subcellularLocation>
</comment>
<keyword evidence="10" id="KW-0325">Glycoprotein</keyword>
<keyword evidence="8" id="KW-0472">Membrane</keyword>
<keyword evidence="9" id="KW-0675">Receptor</keyword>
<keyword evidence="3" id="KW-0812">Transmembrane</keyword>
<keyword evidence="5" id="KW-0547">Nucleotide-binding</keyword>
<dbReference type="GO" id="GO:0005525">
    <property type="term" value="F:GTP binding"/>
    <property type="evidence" value="ECO:0007669"/>
    <property type="project" value="UniProtKB-KW"/>
</dbReference>
<feature type="domain" description="Guanylate cyclase" evidence="14">
    <location>
        <begin position="115"/>
        <end position="245"/>
    </location>
</feature>
<protein>
    <recommendedName>
        <fullName evidence="2">guanylate cyclase</fullName>
        <ecNumber evidence="2">4.6.1.2</ecNumber>
    </recommendedName>
</protein>
<dbReference type="InterPro" id="IPR018297">
    <property type="entry name" value="A/G_cyclase_CS"/>
</dbReference>
<keyword evidence="12" id="KW-0141">cGMP biosynthesis</keyword>
<dbReference type="PANTHER" id="PTHR11920">
    <property type="entry name" value="GUANYLYL CYCLASE"/>
    <property type="match status" value="1"/>
</dbReference>
<dbReference type="PANTHER" id="PTHR11920:SF494">
    <property type="entry name" value="ATRIAL NATRIURETIC PEPTIDE RECEPTOR 2"/>
    <property type="match status" value="1"/>
</dbReference>
<dbReference type="Gene3D" id="6.10.250.780">
    <property type="match status" value="1"/>
</dbReference>
<dbReference type="GO" id="GO:0004016">
    <property type="term" value="F:adenylate cyclase activity"/>
    <property type="evidence" value="ECO:0007669"/>
    <property type="project" value="TreeGrafter"/>
</dbReference>
<organism evidence="15">
    <name type="scientific">Taenia asiatica</name>
    <name type="common">Asian tapeworm</name>
    <dbReference type="NCBI Taxonomy" id="60517"/>
    <lineage>
        <taxon>Eukaryota</taxon>
        <taxon>Metazoa</taxon>
        <taxon>Spiralia</taxon>
        <taxon>Lophotrochozoa</taxon>
        <taxon>Platyhelminthes</taxon>
        <taxon>Cestoda</taxon>
        <taxon>Eucestoda</taxon>
        <taxon>Cyclophyllidea</taxon>
        <taxon>Taeniidae</taxon>
        <taxon>Taenia</taxon>
    </lineage>
</organism>
<evidence type="ECO:0000256" key="8">
    <source>
        <dbReference type="ARBA" id="ARBA00023136"/>
    </source>
</evidence>
<dbReference type="PROSITE" id="PS50125">
    <property type="entry name" value="GUANYLATE_CYCLASE_2"/>
    <property type="match status" value="1"/>
</dbReference>
<sequence length="311" mass="34866">LLEVSEEGGCTADLVGLIKSAWAEEPSARPEFTTIKLSMRKFNEGGDTDNLLDNLLSRMEQYANNLEDLVAERTEQYLVEKRKVEDLLYSILPKSVASQLIRKQSVKAESFESVTIYFSDIVEFTSLSADSTAIQVVELLNQLYTLFDSITVRFDVYKVETIGDAYMVASGLPQRNGNQHAKEVARMAIEFLKSMSTFIIPHRPDRELKLRIGIHSGPVCAGVVGVKMPRYCLFGDTVNTSSRMESNGERESSPLLSLWPPTPFLVSLLSPSLFHLAKRIHISRTTMSILRTFGTFIMSKRGLVEMKVSLL</sequence>
<evidence type="ECO:0000256" key="12">
    <source>
        <dbReference type="ARBA" id="ARBA00023293"/>
    </source>
</evidence>
<evidence type="ECO:0000256" key="3">
    <source>
        <dbReference type="ARBA" id="ARBA00022692"/>
    </source>
</evidence>
<comment type="similarity">
    <text evidence="13">Belongs to the adenylyl cyclase class-4/guanylyl cyclase family.</text>
</comment>
<accession>A0A0R3WE58</accession>
<dbReference type="InterPro" id="IPR029787">
    <property type="entry name" value="Nucleotide_cyclase"/>
</dbReference>
<dbReference type="GO" id="GO:0001653">
    <property type="term" value="F:peptide receptor activity"/>
    <property type="evidence" value="ECO:0007669"/>
    <property type="project" value="TreeGrafter"/>
</dbReference>
<dbReference type="Pfam" id="PF00211">
    <property type="entry name" value="Guanylate_cyc"/>
    <property type="match status" value="1"/>
</dbReference>
<dbReference type="PROSITE" id="PS00452">
    <property type="entry name" value="GUANYLATE_CYCLASE_1"/>
    <property type="match status" value="1"/>
</dbReference>
<keyword evidence="6" id="KW-1133">Transmembrane helix</keyword>
<dbReference type="InterPro" id="IPR050401">
    <property type="entry name" value="Cyclic_nucleotide_synthase"/>
</dbReference>
<evidence type="ECO:0000256" key="4">
    <source>
        <dbReference type="ARBA" id="ARBA00022729"/>
    </source>
</evidence>
<evidence type="ECO:0000256" key="13">
    <source>
        <dbReference type="RuleBase" id="RU000405"/>
    </source>
</evidence>
<dbReference type="SMART" id="SM00044">
    <property type="entry name" value="CYCc"/>
    <property type="match status" value="1"/>
</dbReference>
<keyword evidence="4" id="KW-0732">Signal</keyword>
<dbReference type="GO" id="GO:0035556">
    <property type="term" value="P:intracellular signal transduction"/>
    <property type="evidence" value="ECO:0007669"/>
    <property type="project" value="InterPro"/>
</dbReference>
<name>A0A0R3WE58_TAEAS</name>
<keyword evidence="11 13" id="KW-0456">Lyase</keyword>
<dbReference type="FunFam" id="3.30.70.1230:FF:000004">
    <property type="entry name" value="Guanylate cyclase"/>
    <property type="match status" value="1"/>
</dbReference>
<dbReference type="GO" id="GO:0005886">
    <property type="term" value="C:plasma membrane"/>
    <property type="evidence" value="ECO:0007669"/>
    <property type="project" value="TreeGrafter"/>
</dbReference>
<evidence type="ECO:0000256" key="1">
    <source>
        <dbReference type="ARBA" id="ARBA00004479"/>
    </source>
</evidence>
<dbReference type="Gene3D" id="3.30.70.1230">
    <property type="entry name" value="Nucleotide cyclase"/>
    <property type="match status" value="1"/>
</dbReference>
<reference evidence="15" key="1">
    <citation type="submission" date="2017-02" db="UniProtKB">
        <authorList>
            <consortium name="WormBaseParasite"/>
        </authorList>
    </citation>
    <scope>IDENTIFICATION</scope>
</reference>
<evidence type="ECO:0000259" key="14">
    <source>
        <dbReference type="PROSITE" id="PS50125"/>
    </source>
</evidence>
<evidence type="ECO:0000256" key="9">
    <source>
        <dbReference type="ARBA" id="ARBA00023170"/>
    </source>
</evidence>
<evidence type="ECO:0000256" key="11">
    <source>
        <dbReference type="ARBA" id="ARBA00023239"/>
    </source>
</evidence>
<proteinExistence type="inferred from homology"/>
<evidence type="ECO:0000256" key="6">
    <source>
        <dbReference type="ARBA" id="ARBA00022989"/>
    </source>
</evidence>
<dbReference type="STRING" id="60517.A0A0R3WE58"/>